<dbReference type="AlphaFoldDB" id="A0A258FM20"/>
<organism evidence="1 2">
    <name type="scientific">Brevundimonas subvibrioides</name>
    <dbReference type="NCBI Taxonomy" id="74313"/>
    <lineage>
        <taxon>Bacteria</taxon>
        <taxon>Pseudomonadati</taxon>
        <taxon>Pseudomonadota</taxon>
        <taxon>Alphaproteobacteria</taxon>
        <taxon>Caulobacterales</taxon>
        <taxon>Caulobacteraceae</taxon>
        <taxon>Brevundimonas</taxon>
    </lineage>
</organism>
<name>A0A258FM20_9CAUL</name>
<sequence length="308" mass="33496">METLSPSQVAAFNAVRARLTSDERTRVDIASVEAVDPAVAAAPHWNFDLPSHAADAALGPDATDSLRRALVATWALELPGRAKQARLPGEVMELYPYWLDKMAEFLTAAGDADAAYDADHWAKDVRMALVLSVPGALTQTIDLSSPMGPGQVVRNGREGHGWSQLVHYVRAQGWKKPWLEVHTESRQLADFNEAGWDRAWATAAAICKTRPELAGMIGSSWFYDPPLETISPRLAYLRLNPLKGGAFIIHQGPAPIHSERAGASSPTRKALIDSGEYTPASWLVAWPRATLIPWAEQRAASMSMAEAA</sequence>
<comment type="caution">
    <text evidence="1">The sequence shown here is derived from an EMBL/GenBank/DDBJ whole genome shotgun (WGS) entry which is preliminary data.</text>
</comment>
<accession>A0A258FM20</accession>
<evidence type="ECO:0000313" key="2">
    <source>
        <dbReference type="Proteomes" id="UP000215595"/>
    </source>
</evidence>
<dbReference type="Proteomes" id="UP000215595">
    <property type="component" value="Unassembled WGS sequence"/>
</dbReference>
<evidence type="ECO:0000313" key="1">
    <source>
        <dbReference type="EMBL" id="OYX33257.1"/>
    </source>
</evidence>
<protein>
    <submittedName>
        <fullName evidence="1">Uncharacterized protein</fullName>
    </submittedName>
</protein>
<reference evidence="1 2" key="1">
    <citation type="submission" date="2017-03" db="EMBL/GenBank/DDBJ databases">
        <title>Lifting the veil on microbial sulfur biogeochemistry in mining wastewaters.</title>
        <authorList>
            <person name="Kantor R.S."/>
            <person name="Colenbrander Nelson T."/>
            <person name="Marshall S."/>
            <person name="Bennett D."/>
            <person name="Apte S."/>
            <person name="Camacho D."/>
            <person name="Thomas B.C."/>
            <person name="Warren L.A."/>
            <person name="Banfield J.F."/>
        </authorList>
    </citation>
    <scope>NUCLEOTIDE SEQUENCE [LARGE SCALE GENOMIC DNA]</scope>
    <source>
        <strain evidence="1">32-69-9</strain>
    </source>
</reference>
<dbReference type="EMBL" id="NCEB01000017">
    <property type="protein sequence ID" value="OYX33257.1"/>
    <property type="molecule type" value="Genomic_DNA"/>
</dbReference>
<proteinExistence type="predicted"/>
<gene>
    <name evidence="1" type="ORF">B7Z01_09115</name>
</gene>